<dbReference type="GO" id="GO:0005506">
    <property type="term" value="F:iron ion binding"/>
    <property type="evidence" value="ECO:0007669"/>
    <property type="project" value="InterPro"/>
</dbReference>
<dbReference type="GO" id="GO:0016491">
    <property type="term" value="F:oxidoreductase activity"/>
    <property type="evidence" value="ECO:0007669"/>
    <property type="project" value="InterPro"/>
</dbReference>
<feature type="non-terminal residue" evidence="7">
    <location>
        <position position="1"/>
    </location>
</feature>
<feature type="transmembrane region" description="Helical" evidence="5">
    <location>
        <begin position="54"/>
        <end position="73"/>
    </location>
</feature>
<comment type="subcellular location">
    <subcellularLocation>
        <location evidence="1">Membrane</location>
    </subcellularLocation>
</comment>
<organism evidence="7 8">
    <name type="scientific">Pristionchus entomophagus</name>
    <dbReference type="NCBI Taxonomy" id="358040"/>
    <lineage>
        <taxon>Eukaryota</taxon>
        <taxon>Metazoa</taxon>
        <taxon>Ecdysozoa</taxon>
        <taxon>Nematoda</taxon>
        <taxon>Chromadorea</taxon>
        <taxon>Rhabditida</taxon>
        <taxon>Rhabditina</taxon>
        <taxon>Diplogasteromorpha</taxon>
        <taxon>Diplogasteroidea</taxon>
        <taxon>Neodiplogasteridae</taxon>
        <taxon>Pristionchus</taxon>
    </lineage>
</organism>
<evidence type="ECO:0000256" key="4">
    <source>
        <dbReference type="ARBA" id="ARBA00023136"/>
    </source>
</evidence>
<reference evidence="7" key="1">
    <citation type="submission" date="2023-10" db="EMBL/GenBank/DDBJ databases">
        <title>Genome assembly of Pristionchus species.</title>
        <authorList>
            <person name="Yoshida K."/>
            <person name="Sommer R.J."/>
        </authorList>
    </citation>
    <scope>NUCLEOTIDE SEQUENCE</scope>
    <source>
        <strain evidence="7">RS0144</strain>
    </source>
</reference>
<accession>A0AAV5TQF4</accession>
<dbReference type="EMBL" id="BTSX01000004">
    <property type="protein sequence ID" value="GMS96234.1"/>
    <property type="molecule type" value="Genomic_DNA"/>
</dbReference>
<protein>
    <recommendedName>
        <fullName evidence="6">Fatty acid hydroxylase domain-containing protein</fullName>
    </recommendedName>
</protein>
<dbReference type="Pfam" id="PF04116">
    <property type="entry name" value="FA_hydroxylase"/>
    <property type="match status" value="1"/>
</dbReference>
<comment type="caution">
    <text evidence="7">The sequence shown here is derived from an EMBL/GenBank/DDBJ whole genome shotgun (WGS) entry which is preliminary data.</text>
</comment>
<dbReference type="InterPro" id="IPR006694">
    <property type="entry name" value="Fatty_acid_hydroxylase"/>
</dbReference>
<evidence type="ECO:0000256" key="3">
    <source>
        <dbReference type="ARBA" id="ARBA00022989"/>
    </source>
</evidence>
<evidence type="ECO:0000313" key="8">
    <source>
        <dbReference type="Proteomes" id="UP001432027"/>
    </source>
</evidence>
<keyword evidence="4 5" id="KW-0472">Membrane</keyword>
<feature type="transmembrane region" description="Helical" evidence="5">
    <location>
        <begin position="12"/>
        <end position="34"/>
    </location>
</feature>
<keyword evidence="8" id="KW-1185">Reference proteome</keyword>
<evidence type="ECO:0000313" key="7">
    <source>
        <dbReference type="EMBL" id="GMS96234.1"/>
    </source>
</evidence>
<dbReference type="PANTHER" id="PTHR11863">
    <property type="entry name" value="STEROL DESATURASE"/>
    <property type="match status" value="1"/>
</dbReference>
<evidence type="ECO:0000256" key="5">
    <source>
        <dbReference type="SAM" id="Phobius"/>
    </source>
</evidence>
<evidence type="ECO:0000256" key="2">
    <source>
        <dbReference type="ARBA" id="ARBA00022692"/>
    </source>
</evidence>
<dbReference type="GO" id="GO:0008610">
    <property type="term" value="P:lipid biosynthetic process"/>
    <property type="evidence" value="ECO:0007669"/>
    <property type="project" value="InterPro"/>
</dbReference>
<dbReference type="Proteomes" id="UP001432027">
    <property type="component" value="Unassembled WGS sequence"/>
</dbReference>
<feature type="transmembrane region" description="Helical" evidence="5">
    <location>
        <begin position="100"/>
        <end position="120"/>
    </location>
</feature>
<feature type="domain" description="Fatty acid hydroxylase" evidence="6">
    <location>
        <begin position="150"/>
        <end position="273"/>
    </location>
</feature>
<keyword evidence="3 5" id="KW-1133">Transmembrane helix</keyword>
<evidence type="ECO:0000259" key="6">
    <source>
        <dbReference type="Pfam" id="PF04116"/>
    </source>
</evidence>
<gene>
    <name evidence="7" type="ORF">PENTCL1PPCAC_18409</name>
</gene>
<evidence type="ECO:0000256" key="1">
    <source>
        <dbReference type="ARBA" id="ARBA00004370"/>
    </source>
</evidence>
<dbReference type="AlphaFoldDB" id="A0AAV5TQF4"/>
<name>A0AAV5TQF4_9BILA</name>
<dbReference type="GO" id="GO:0016020">
    <property type="term" value="C:membrane"/>
    <property type="evidence" value="ECO:0007669"/>
    <property type="project" value="UniProtKB-SubCell"/>
</dbReference>
<sequence length="305" mass="34617">GPSPLPSLPLIMIVWMLLSSTMWILCLLSPWLFWDGVAEAAHGDDYRLLFVRSIIWGVFSYVVANIPFVYLDFADPDWVQPYRIQDGDNKKVTFSRWRRALGLIAFNVLAIGSLGAYLLYRSGRISIAPSLPSLSEVTVSDLGSLAVQFLGIVLVEEAGFYYSHRAFHHPRIYKHVHKIHHEWTAPVSITSVYAHPLEHAFSNVLPVMAGPMLMGSHVVLAWTWFTLALFTTTISHSGYHLPFHPSAEAHDHHHVAFTECFGVLGILDWLHGTNRTFLDGVKFKRHRTYYTSEPIKVTYPDPKHD</sequence>
<proteinExistence type="predicted"/>
<dbReference type="InterPro" id="IPR050307">
    <property type="entry name" value="Sterol_Desaturase_Related"/>
</dbReference>
<keyword evidence="2 5" id="KW-0812">Transmembrane</keyword>